<dbReference type="STRING" id="1844972.A7K91_13415"/>
<feature type="domain" description="Tubby C-terminal" evidence="1">
    <location>
        <begin position="4"/>
        <end position="172"/>
    </location>
</feature>
<dbReference type="Proteomes" id="UP000092024">
    <property type="component" value="Unassembled WGS sequence"/>
</dbReference>
<dbReference type="RefSeq" id="WP_068682807.1">
    <property type="nucleotide sequence ID" value="NZ_LYPA01000054.1"/>
</dbReference>
<sequence length="174" mass="20007">MKVYTYAPPKLKASAKRIVVRDETGAMACSFQRVYANKVVQAGNYLFDIDWSAQVDAYSPDGKLLFQCRKTTPWLGRPRFAVHCCDSLDSYPVTFTSWQKLAPSFEIIYDGQRFFIKKELLDRAAFMLGNQVLARWSFKPVDGFKARLEIEAECPIQEPEFFVALFHCLFHIGN</sequence>
<gene>
    <name evidence="2" type="ORF">A7K91_13415</name>
</gene>
<protein>
    <recommendedName>
        <fullName evidence="1">Tubby C-terminal domain-containing protein</fullName>
    </recommendedName>
</protein>
<dbReference type="InterPro" id="IPR056944">
    <property type="entry name" value="Tubby_C-like"/>
</dbReference>
<comment type="caution">
    <text evidence="2">The sequence shown here is derived from an EMBL/GenBank/DDBJ whole genome shotgun (WGS) entry which is preliminary data.</text>
</comment>
<proteinExistence type="predicted"/>
<name>A0A1A5YJL9_9BACL</name>
<evidence type="ECO:0000259" key="1">
    <source>
        <dbReference type="Pfam" id="PF23728"/>
    </source>
</evidence>
<dbReference type="EMBL" id="LYPA01000054">
    <property type="protein sequence ID" value="OBR65585.1"/>
    <property type="molecule type" value="Genomic_DNA"/>
</dbReference>
<dbReference type="OrthoDB" id="2451847at2"/>
<evidence type="ECO:0000313" key="2">
    <source>
        <dbReference type="EMBL" id="OBR65585.1"/>
    </source>
</evidence>
<evidence type="ECO:0000313" key="3">
    <source>
        <dbReference type="Proteomes" id="UP000092024"/>
    </source>
</evidence>
<organism evidence="2 3">
    <name type="scientific">Paenibacillus oryzae</name>
    <dbReference type="NCBI Taxonomy" id="1844972"/>
    <lineage>
        <taxon>Bacteria</taxon>
        <taxon>Bacillati</taxon>
        <taxon>Bacillota</taxon>
        <taxon>Bacilli</taxon>
        <taxon>Bacillales</taxon>
        <taxon>Paenibacillaceae</taxon>
        <taxon>Paenibacillus</taxon>
    </lineage>
</organism>
<keyword evidence="3" id="KW-1185">Reference proteome</keyword>
<accession>A0A1A5YJL9</accession>
<dbReference type="Pfam" id="PF23728">
    <property type="entry name" value="Tubby_C_like"/>
    <property type="match status" value="1"/>
</dbReference>
<reference evidence="2 3" key="1">
    <citation type="submission" date="2016-05" db="EMBL/GenBank/DDBJ databases">
        <title>Paenibacillus oryzae. sp. nov., isolated from the rice root.</title>
        <authorList>
            <person name="Zhang J."/>
            <person name="Zhang X."/>
        </authorList>
    </citation>
    <scope>NUCLEOTIDE SEQUENCE [LARGE SCALE GENOMIC DNA]</scope>
    <source>
        <strain evidence="2 3">1DrF-4</strain>
    </source>
</reference>
<dbReference type="AlphaFoldDB" id="A0A1A5YJL9"/>